<evidence type="ECO:0000256" key="1">
    <source>
        <dbReference type="SAM" id="MobiDB-lite"/>
    </source>
</evidence>
<feature type="region of interest" description="Disordered" evidence="1">
    <location>
        <begin position="26"/>
        <end position="89"/>
    </location>
</feature>
<organism evidence="2 3">
    <name type="scientific">Extremus antarcticus</name>
    <dbReference type="NCBI Taxonomy" id="702011"/>
    <lineage>
        <taxon>Eukaryota</taxon>
        <taxon>Fungi</taxon>
        <taxon>Dikarya</taxon>
        <taxon>Ascomycota</taxon>
        <taxon>Pezizomycotina</taxon>
        <taxon>Dothideomycetes</taxon>
        <taxon>Dothideomycetidae</taxon>
        <taxon>Mycosphaerellales</taxon>
        <taxon>Extremaceae</taxon>
        <taxon>Extremus</taxon>
    </lineage>
</organism>
<reference evidence="2" key="1">
    <citation type="submission" date="2023-04" db="EMBL/GenBank/DDBJ databases">
        <title>Black Yeasts Isolated from many extreme environments.</title>
        <authorList>
            <person name="Coleine C."/>
            <person name="Stajich J.E."/>
            <person name="Selbmann L."/>
        </authorList>
    </citation>
    <scope>NUCLEOTIDE SEQUENCE</scope>
    <source>
        <strain evidence="2">CCFEE 5312</strain>
    </source>
</reference>
<dbReference type="AlphaFoldDB" id="A0AAJ0G7R0"/>
<feature type="compositionally biased region" description="Polar residues" evidence="1">
    <location>
        <begin position="71"/>
        <end position="85"/>
    </location>
</feature>
<dbReference type="Proteomes" id="UP001271007">
    <property type="component" value="Unassembled WGS sequence"/>
</dbReference>
<gene>
    <name evidence="2" type="ORF">LTR09_011574</name>
</gene>
<dbReference type="EMBL" id="JAWDJX010000072">
    <property type="protein sequence ID" value="KAK3046971.1"/>
    <property type="molecule type" value="Genomic_DNA"/>
</dbReference>
<accession>A0AAJ0G7R0</accession>
<protein>
    <submittedName>
        <fullName evidence="2">Uncharacterized protein</fullName>
    </submittedName>
</protein>
<evidence type="ECO:0000313" key="2">
    <source>
        <dbReference type="EMBL" id="KAK3046971.1"/>
    </source>
</evidence>
<name>A0AAJ0G7R0_9PEZI</name>
<keyword evidence="3" id="KW-1185">Reference proteome</keyword>
<sequence>MVPPARRAGARELRLRFDSTAEALGVELQFQPRIAAPKSRNSGRSRPKAGQPGNATIDTRVERAKRGSGGRSTETTNKVESTNGPDDNAHRVLEQVRPIHGHDGSGKSLGTKLSPPLPYLLVDTIALGVQPAVAIQPSKHSVKLAGASSNVPRKRKRAFSETDEPTGHRELGSVVAENEVASPTMAKDIEHGTSDITDMPPVNAFSSQLEPFGIAKALTSLLPKQWLTCTAMVEALTCFIPDARTWFIVDPQAVRVHPDS</sequence>
<feature type="region of interest" description="Disordered" evidence="1">
    <location>
        <begin position="145"/>
        <end position="167"/>
    </location>
</feature>
<evidence type="ECO:0000313" key="3">
    <source>
        <dbReference type="Proteomes" id="UP001271007"/>
    </source>
</evidence>
<comment type="caution">
    <text evidence="2">The sequence shown here is derived from an EMBL/GenBank/DDBJ whole genome shotgun (WGS) entry which is preliminary data.</text>
</comment>
<proteinExistence type="predicted"/>